<evidence type="ECO:0000313" key="1">
    <source>
        <dbReference type="EMBL" id="KKK48389.1"/>
    </source>
</evidence>
<name>A0A0F8Y2I1_9ZZZZ</name>
<protein>
    <submittedName>
        <fullName evidence="1">Uncharacterized protein</fullName>
    </submittedName>
</protein>
<proteinExistence type="predicted"/>
<dbReference type="AlphaFoldDB" id="A0A0F8Y2I1"/>
<organism evidence="1">
    <name type="scientific">marine sediment metagenome</name>
    <dbReference type="NCBI Taxonomy" id="412755"/>
    <lineage>
        <taxon>unclassified sequences</taxon>
        <taxon>metagenomes</taxon>
        <taxon>ecological metagenomes</taxon>
    </lineage>
</organism>
<sequence>MKLNHAKVIVADEGESEERRAEAQAVIDDFIRTAKWHKRQQEIVWRKDRDGECFLRLFFAPDGTTRLRFVEPDQVAMPASQSGNPAAAMGIQTEPDDVETVVGYWIDGRLVDAEEIQFRKANVDANVRRGLPLFYPVRKNLRRAEKLLRNMSVVAEIQSAIALIRKHAATGAGLQQFTSAGADVSITSQATGQTTN</sequence>
<accession>A0A0F8Y2I1</accession>
<gene>
    <name evidence="1" type="ORF">LCGC14_3145610</name>
</gene>
<dbReference type="EMBL" id="LAZR01069086">
    <property type="protein sequence ID" value="KKK48389.1"/>
    <property type="molecule type" value="Genomic_DNA"/>
</dbReference>
<feature type="non-terminal residue" evidence="1">
    <location>
        <position position="196"/>
    </location>
</feature>
<comment type="caution">
    <text evidence="1">The sequence shown here is derived from an EMBL/GenBank/DDBJ whole genome shotgun (WGS) entry which is preliminary data.</text>
</comment>
<reference evidence="1" key="1">
    <citation type="journal article" date="2015" name="Nature">
        <title>Complex archaea that bridge the gap between prokaryotes and eukaryotes.</title>
        <authorList>
            <person name="Spang A."/>
            <person name="Saw J.H."/>
            <person name="Jorgensen S.L."/>
            <person name="Zaremba-Niedzwiedzka K."/>
            <person name="Martijn J."/>
            <person name="Lind A.E."/>
            <person name="van Eijk R."/>
            <person name="Schleper C."/>
            <person name="Guy L."/>
            <person name="Ettema T.J."/>
        </authorList>
    </citation>
    <scope>NUCLEOTIDE SEQUENCE</scope>
</reference>